<dbReference type="EMBL" id="JBEDUW010000258">
    <property type="protein sequence ID" value="KAK9902420.1"/>
    <property type="molecule type" value="Genomic_DNA"/>
</dbReference>
<dbReference type="AlphaFoldDB" id="A0AAW1VMB7"/>
<name>A0AAW1VMB7_RUBAR</name>
<evidence type="ECO:0000313" key="2">
    <source>
        <dbReference type="Proteomes" id="UP001457282"/>
    </source>
</evidence>
<protein>
    <submittedName>
        <fullName evidence="1">Uncharacterized protein</fullName>
    </submittedName>
</protein>
<proteinExistence type="predicted"/>
<dbReference type="Proteomes" id="UP001457282">
    <property type="component" value="Unassembled WGS sequence"/>
</dbReference>
<organism evidence="1 2">
    <name type="scientific">Rubus argutus</name>
    <name type="common">Southern blackberry</name>
    <dbReference type="NCBI Taxonomy" id="59490"/>
    <lineage>
        <taxon>Eukaryota</taxon>
        <taxon>Viridiplantae</taxon>
        <taxon>Streptophyta</taxon>
        <taxon>Embryophyta</taxon>
        <taxon>Tracheophyta</taxon>
        <taxon>Spermatophyta</taxon>
        <taxon>Magnoliopsida</taxon>
        <taxon>eudicotyledons</taxon>
        <taxon>Gunneridae</taxon>
        <taxon>Pentapetalae</taxon>
        <taxon>rosids</taxon>
        <taxon>fabids</taxon>
        <taxon>Rosales</taxon>
        <taxon>Rosaceae</taxon>
        <taxon>Rosoideae</taxon>
        <taxon>Rosoideae incertae sedis</taxon>
        <taxon>Rubus</taxon>
    </lineage>
</organism>
<sequence length="75" mass="7757">MAVKAGTTPSAMVGWQIVGKRHGLYGLAGLWVHGQRAAGNTGLGDGCSSDIGVGWRMARFGLLRWRMSGSGGAVL</sequence>
<keyword evidence="2" id="KW-1185">Reference proteome</keyword>
<evidence type="ECO:0000313" key="1">
    <source>
        <dbReference type="EMBL" id="KAK9902420.1"/>
    </source>
</evidence>
<accession>A0AAW1VMB7</accession>
<comment type="caution">
    <text evidence="1">The sequence shown here is derived from an EMBL/GenBank/DDBJ whole genome shotgun (WGS) entry which is preliminary data.</text>
</comment>
<gene>
    <name evidence="1" type="ORF">M0R45_001659</name>
</gene>
<reference evidence="1 2" key="1">
    <citation type="journal article" date="2023" name="G3 (Bethesda)">
        <title>A chromosome-length genome assembly and annotation of blackberry (Rubus argutus, cv. 'Hillquist').</title>
        <authorList>
            <person name="Bruna T."/>
            <person name="Aryal R."/>
            <person name="Dudchenko O."/>
            <person name="Sargent D.J."/>
            <person name="Mead D."/>
            <person name="Buti M."/>
            <person name="Cavallini A."/>
            <person name="Hytonen T."/>
            <person name="Andres J."/>
            <person name="Pham M."/>
            <person name="Weisz D."/>
            <person name="Mascagni F."/>
            <person name="Usai G."/>
            <person name="Natali L."/>
            <person name="Bassil N."/>
            <person name="Fernandez G.E."/>
            <person name="Lomsadze A."/>
            <person name="Armour M."/>
            <person name="Olukolu B."/>
            <person name="Poorten T."/>
            <person name="Britton C."/>
            <person name="Davik J."/>
            <person name="Ashrafi H."/>
            <person name="Aiden E.L."/>
            <person name="Borodovsky M."/>
            <person name="Worthington M."/>
        </authorList>
    </citation>
    <scope>NUCLEOTIDE SEQUENCE [LARGE SCALE GENOMIC DNA]</scope>
    <source>
        <strain evidence="1">PI 553951</strain>
    </source>
</reference>